<evidence type="ECO:0000256" key="2">
    <source>
        <dbReference type="ARBA" id="ARBA00022723"/>
    </source>
</evidence>
<evidence type="ECO:0000256" key="10">
    <source>
        <dbReference type="HAMAP-Rule" id="MF_01470"/>
    </source>
</evidence>
<dbReference type="GO" id="GO:0004519">
    <property type="term" value="F:endonuclease activity"/>
    <property type="evidence" value="ECO:0007669"/>
    <property type="project" value="UniProtKB-UniRule"/>
</dbReference>
<gene>
    <name evidence="10 11" type="primary">cas1</name>
    <name evidence="11" type="ORF">ENP47_10955</name>
</gene>
<evidence type="ECO:0000256" key="9">
    <source>
        <dbReference type="ARBA" id="ARBA00038592"/>
    </source>
</evidence>
<organism evidence="11">
    <name type="scientific">Thermomicrobium roseum</name>
    <dbReference type="NCBI Taxonomy" id="500"/>
    <lineage>
        <taxon>Bacteria</taxon>
        <taxon>Pseudomonadati</taxon>
        <taxon>Thermomicrobiota</taxon>
        <taxon>Thermomicrobia</taxon>
        <taxon>Thermomicrobiales</taxon>
        <taxon>Thermomicrobiaceae</taxon>
        <taxon>Thermomicrobium</taxon>
    </lineage>
</organism>
<dbReference type="NCBIfam" id="TIGR00287">
    <property type="entry name" value="cas1"/>
    <property type="match status" value="1"/>
</dbReference>
<reference evidence="11" key="1">
    <citation type="journal article" date="2020" name="mSystems">
        <title>Genome- and Community-Level Interaction Insights into Carbon Utilization and Element Cycling Functions of Hydrothermarchaeota in Hydrothermal Sediment.</title>
        <authorList>
            <person name="Zhou Z."/>
            <person name="Liu Y."/>
            <person name="Xu W."/>
            <person name="Pan J."/>
            <person name="Luo Z.H."/>
            <person name="Li M."/>
        </authorList>
    </citation>
    <scope>NUCLEOTIDE SEQUENCE [LARGE SCALE GENOMIC DNA]</scope>
    <source>
        <strain evidence="11">SpSt-222</strain>
    </source>
</reference>
<dbReference type="Pfam" id="PF01867">
    <property type="entry name" value="Cas_Cas1"/>
    <property type="match status" value="1"/>
</dbReference>
<sequence>MRWLSCQTPPTYTRAPAVSLSLSCGRSHPTRDNRSARLVPHPSIAVTDFGRRDDPRNVPARSAYPADASGFSRFPPPALVSQLFQERLSCPYPLERSAPTPPHPTRSSFPTAIPRTRAVHAPAMSPVFPRACPSSAFPLRLQPRVDPLLLVSTHPTTPQPFHTLPPCSSQAPHCAPLPSRRSTSVLRRTRPHPRIWQGPSAFLLPASSQPWPSCAACQAASTVPLPPATIRPTQPSHDRGLPFPLPTMRALYVVEQGAVLRRSGELLLVERDGETLARVPLLRLQLVLLFGTVHVTTPTLATLLERGIDLVLLTADGEYRGRLVGPDSGSAELRIRQLEASRDEGFAHELARRFVRGKLRNQGILLMRYADRHPDIPRAIEAIRHALLRAERAGGHGGLLAAEGYGSGAYFSAFATLLPAHFPFPGRQRRPPPDPVNALLSLGYTLLTQRAVSAVRAVGLDPHIGFLHLLRPGRPSLALDLVEEFRPIVDAFVLDLLENDRLSLDHFTPYDPDRGVRLTPDSLRSFLATWEQWWDRPVSVAGTQRPARDILFEQARRLARVLRAPAEPYLTVPIEGWLQLPVGFFTTSEQP</sequence>
<comment type="function">
    <text evidence="10">CRISPR (clustered regularly interspaced short palindromic repeat), is an adaptive immune system that provides protection against mobile genetic elements (viruses, transposable elements and conjugative plasmids). CRISPR clusters contain spacers, sequences complementary to antecedent mobile elements, and target invading nucleic acids. CRISPR clusters are transcribed and processed into CRISPR RNA (crRNA). Acts as a dsDNA endonuclease. Involved in the integration of spacer DNA into the CRISPR cassette.</text>
</comment>
<proteinExistence type="inferred from homology"/>
<dbReference type="InterPro" id="IPR042211">
    <property type="entry name" value="CRISPR-assoc_Cas1_N"/>
</dbReference>
<keyword evidence="3 10" id="KW-0255">Endonuclease</keyword>
<keyword evidence="1 10" id="KW-0540">Nuclease</keyword>
<dbReference type="GO" id="GO:0043571">
    <property type="term" value="P:maintenance of CRISPR repeat elements"/>
    <property type="evidence" value="ECO:0007669"/>
    <property type="project" value="UniProtKB-UniRule"/>
</dbReference>
<comment type="cofactor">
    <cofactor evidence="10">
        <name>Mg(2+)</name>
        <dbReference type="ChEBI" id="CHEBI:18420"/>
    </cofactor>
    <cofactor evidence="10">
        <name>Mn(2+)</name>
        <dbReference type="ChEBI" id="CHEBI:29035"/>
    </cofactor>
</comment>
<dbReference type="PANTHER" id="PTHR34353:SF2">
    <property type="entry name" value="CRISPR-ASSOCIATED ENDONUCLEASE CAS1 1"/>
    <property type="match status" value="1"/>
</dbReference>
<dbReference type="EC" id="3.1.-.-" evidence="10"/>
<comment type="subunit">
    <text evidence="9 10">Homodimer, forms a heterotetramer with a Cas2 homodimer.</text>
</comment>
<evidence type="ECO:0000256" key="5">
    <source>
        <dbReference type="ARBA" id="ARBA00022842"/>
    </source>
</evidence>
<dbReference type="GO" id="GO:0046872">
    <property type="term" value="F:metal ion binding"/>
    <property type="evidence" value="ECO:0007669"/>
    <property type="project" value="UniProtKB-UniRule"/>
</dbReference>
<dbReference type="PANTHER" id="PTHR34353">
    <property type="entry name" value="CRISPR-ASSOCIATED ENDONUCLEASE CAS1 1"/>
    <property type="match status" value="1"/>
</dbReference>
<dbReference type="GO" id="GO:0003677">
    <property type="term" value="F:DNA binding"/>
    <property type="evidence" value="ECO:0007669"/>
    <property type="project" value="UniProtKB-KW"/>
</dbReference>
<comment type="similarity">
    <text evidence="10">Belongs to the CRISPR-associated endonuclease Cas1 family.</text>
</comment>
<keyword evidence="8 10" id="KW-0464">Manganese</keyword>
<keyword evidence="7 10" id="KW-0238">DNA-binding</keyword>
<evidence type="ECO:0000256" key="7">
    <source>
        <dbReference type="ARBA" id="ARBA00023125"/>
    </source>
</evidence>
<keyword evidence="5 10" id="KW-0460">Magnesium</keyword>
<evidence type="ECO:0000256" key="4">
    <source>
        <dbReference type="ARBA" id="ARBA00022801"/>
    </source>
</evidence>
<feature type="binding site" evidence="10">
    <location>
        <position position="403"/>
    </location>
    <ligand>
        <name>Mn(2+)</name>
        <dbReference type="ChEBI" id="CHEBI:29035"/>
    </ligand>
</feature>
<accession>A0A7C1K4A0</accession>
<dbReference type="AlphaFoldDB" id="A0A7C1K4A0"/>
<evidence type="ECO:0000256" key="3">
    <source>
        <dbReference type="ARBA" id="ARBA00022759"/>
    </source>
</evidence>
<name>A0A7C1K4A0_THERO</name>
<protein>
    <recommendedName>
        <fullName evidence="10">CRISPR-associated endonuclease Cas1</fullName>
        <ecNumber evidence="10">3.1.-.-</ecNumber>
    </recommendedName>
</protein>
<dbReference type="InterPro" id="IPR002729">
    <property type="entry name" value="CRISPR-assoc_Cas1"/>
</dbReference>
<feature type="binding site" evidence="10">
    <location>
        <position position="468"/>
    </location>
    <ligand>
        <name>Mn(2+)</name>
        <dbReference type="ChEBI" id="CHEBI:29035"/>
    </ligand>
</feature>
<feature type="binding site" evidence="10">
    <location>
        <position position="483"/>
    </location>
    <ligand>
        <name>Mn(2+)</name>
        <dbReference type="ChEBI" id="CHEBI:29035"/>
    </ligand>
</feature>
<keyword evidence="2 10" id="KW-0479">Metal-binding</keyword>
<evidence type="ECO:0000256" key="1">
    <source>
        <dbReference type="ARBA" id="ARBA00022722"/>
    </source>
</evidence>
<dbReference type="InterPro" id="IPR042206">
    <property type="entry name" value="CRISPR-assoc_Cas1_C"/>
</dbReference>
<dbReference type="EMBL" id="DSJL01000011">
    <property type="protein sequence ID" value="HEF66096.1"/>
    <property type="molecule type" value="Genomic_DNA"/>
</dbReference>
<dbReference type="GO" id="GO:0051607">
    <property type="term" value="P:defense response to virus"/>
    <property type="evidence" value="ECO:0007669"/>
    <property type="project" value="UniProtKB-UniRule"/>
</dbReference>
<evidence type="ECO:0000313" key="11">
    <source>
        <dbReference type="EMBL" id="HEF66096.1"/>
    </source>
</evidence>
<comment type="caution">
    <text evidence="11">The sequence shown here is derived from an EMBL/GenBank/DDBJ whole genome shotgun (WGS) entry which is preliminary data.</text>
</comment>
<dbReference type="GO" id="GO:0016787">
    <property type="term" value="F:hydrolase activity"/>
    <property type="evidence" value="ECO:0007669"/>
    <property type="project" value="UniProtKB-KW"/>
</dbReference>
<dbReference type="HAMAP" id="MF_01470">
    <property type="entry name" value="Cas1"/>
    <property type="match status" value="1"/>
</dbReference>
<evidence type="ECO:0000256" key="6">
    <source>
        <dbReference type="ARBA" id="ARBA00023118"/>
    </source>
</evidence>
<dbReference type="CDD" id="cd09634">
    <property type="entry name" value="Cas1_I-II-III"/>
    <property type="match status" value="1"/>
</dbReference>
<dbReference type="Gene3D" id="3.100.10.20">
    <property type="entry name" value="CRISPR-associated endonuclease Cas1, N-terminal domain"/>
    <property type="match status" value="1"/>
</dbReference>
<dbReference type="Gene3D" id="1.20.120.920">
    <property type="entry name" value="CRISPR-associated endonuclease Cas1, C-terminal domain"/>
    <property type="match status" value="1"/>
</dbReference>
<dbReference type="InterPro" id="IPR050646">
    <property type="entry name" value="Cas1"/>
</dbReference>
<keyword evidence="4 10" id="KW-0378">Hydrolase</keyword>
<evidence type="ECO:0000256" key="8">
    <source>
        <dbReference type="ARBA" id="ARBA00023211"/>
    </source>
</evidence>
<keyword evidence="6 10" id="KW-0051">Antiviral defense</keyword>